<dbReference type="GO" id="GO:0015807">
    <property type="term" value="P:L-amino acid transport"/>
    <property type="evidence" value="ECO:0007669"/>
    <property type="project" value="TreeGrafter"/>
</dbReference>
<keyword evidence="2" id="KW-0813">Transport</keyword>
<dbReference type="InterPro" id="IPR003439">
    <property type="entry name" value="ABC_transporter-like_ATP-bd"/>
</dbReference>
<evidence type="ECO:0000313" key="7">
    <source>
        <dbReference type="EMBL" id="CDX14015.1"/>
    </source>
</evidence>
<organism evidence="7 8">
    <name type="scientific">Mesorhizobium plurifarium</name>
    <dbReference type="NCBI Taxonomy" id="69974"/>
    <lineage>
        <taxon>Bacteria</taxon>
        <taxon>Pseudomonadati</taxon>
        <taxon>Pseudomonadota</taxon>
        <taxon>Alphaproteobacteria</taxon>
        <taxon>Hyphomicrobiales</taxon>
        <taxon>Phyllobacteriaceae</taxon>
        <taxon>Mesorhizobium</taxon>
    </lineage>
</organism>
<dbReference type="PANTHER" id="PTHR43820:SF4">
    <property type="entry name" value="HIGH-AFFINITY BRANCHED-CHAIN AMINO ACID TRANSPORT ATP-BINDING PROTEIN LIVF"/>
    <property type="match status" value="1"/>
</dbReference>
<comment type="similarity">
    <text evidence="1">Belongs to the ABC transporter superfamily.</text>
</comment>
<dbReference type="InterPro" id="IPR027417">
    <property type="entry name" value="P-loop_NTPase"/>
</dbReference>
<evidence type="ECO:0000256" key="1">
    <source>
        <dbReference type="ARBA" id="ARBA00005417"/>
    </source>
</evidence>
<evidence type="ECO:0000256" key="5">
    <source>
        <dbReference type="ARBA" id="ARBA00022970"/>
    </source>
</evidence>
<accession>A0A090DEG3</accession>
<dbReference type="InterPro" id="IPR003593">
    <property type="entry name" value="AAA+_ATPase"/>
</dbReference>
<dbReference type="PROSITE" id="PS00211">
    <property type="entry name" value="ABC_TRANSPORTER_1"/>
    <property type="match status" value="1"/>
</dbReference>
<dbReference type="Pfam" id="PF00005">
    <property type="entry name" value="ABC_tran"/>
    <property type="match status" value="1"/>
</dbReference>
<evidence type="ECO:0000256" key="2">
    <source>
        <dbReference type="ARBA" id="ARBA00022448"/>
    </source>
</evidence>
<sequence>MTDTLLLDVRGLDGGYEPLQIFRKIDLSLVQGASVGLFGPNGHGKTTFLRTLSGIIDPWDGDIFFDGVQLNRPGARGSRRWRNFNYDAITRRRMDPKAVARAGLIHVPQGNLLFPDMTVAETLSIAPYASRGRANAAETLDTVFRLFPRVPERLDHKIRFLSGGERQMVAIGVGLMAAPKLLILDEPTLGLSPKLRGELASAIQTIRGSGVPLIVVDQDIAFLEELIDTLYLFDHGRISRRIEKADMPTHEEIMKLMFGEDHH</sequence>
<protein>
    <submittedName>
        <fullName evidence="7">ABC transporter related protein</fullName>
    </submittedName>
</protein>
<keyword evidence="4" id="KW-0067">ATP-binding</keyword>
<dbReference type="SMART" id="SM00382">
    <property type="entry name" value="AAA"/>
    <property type="match status" value="1"/>
</dbReference>
<dbReference type="SUPFAM" id="SSF52540">
    <property type="entry name" value="P-loop containing nucleoside triphosphate hydrolases"/>
    <property type="match status" value="1"/>
</dbReference>
<keyword evidence="5" id="KW-0029">Amino-acid transport</keyword>
<dbReference type="STRING" id="69974.MPLDJ20_20387"/>
<gene>
    <name evidence="7" type="ORF">MPL3356_150170</name>
</gene>
<dbReference type="InterPro" id="IPR017871">
    <property type="entry name" value="ABC_transporter-like_CS"/>
</dbReference>
<dbReference type="Gene3D" id="3.40.50.300">
    <property type="entry name" value="P-loop containing nucleotide triphosphate hydrolases"/>
    <property type="match status" value="1"/>
</dbReference>
<name>A0A090DEG3_MESPL</name>
<dbReference type="GO" id="GO:0015658">
    <property type="term" value="F:branched-chain amino acid transmembrane transporter activity"/>
    <property type="evidence" value="ECO:0007669"/>
    <property type="project" value="TreeGrafter"/>
</dbReference>
<reference evidence="8" key="1">
    <citation type="submission" date="2014-08" db="EMBL/GenBank/DDBJ databases">
        <authorList>
            <person name="Moulin L."/>
        </authorList>
    </citation>
    <scope>NUCLEOTIDE SEQUENCE [LARGE SCALE GENOMIC DNA]</scope>
</reference>
<evidence type="ECO:0000256" key="4">
    <source>
        <dbReference type="ARBA" id="ARBA00022840"/>
    </source>
</evidence>
<dbReference type="EMBL" id="CCMZ01000007">
    <property type="protein sequence ID" value="CDX14015.1"/>
    <property type="molecule type" value="Genomic_DNA"/>
</dbReference>
<dbReference type="InterPro" id="IPR052156">
    <property type="entry name" value="BCAA_Transport_ATP-bd_LivF"/>
</dbReference>
<evidence type="ECO:0000313" key="8">
    <source>
        <dbReference type="Proteomes" id="UP000045285"/>
    </source>
</evidence>
<proteinExistence type="inferred from homology"/>
<evidence type="ECO:0000256" key="3">
    <source>
        <dbReference type="ARBA" id="ARBA00022741"/>
    </source>
</evidence>
<dbReference type="AlphaFoldDB" id="A0A090DEG3"/>
<keyword evidence="8" id="KW-1185">Reference proteome</keyword>
<dbReference type="GO" id="GO:0005524">
    <property type="term" value="F:ATP binding"/>
    <property type="evidence" value="ECO:0007669"/>
    <property type="project" value="UniProtKB-KW"/>
</dbReference>
<evidence type="ECO:0000259" key="6">
    <source>
        <dbReference type="PROSITE" id="PS50893"/>
    </source>
</evidence>
<feature type="domain" description="ABC transporter" evidence="6">
    <location>
        <begin position="7"/>
        <end position="260"/>
    </location>
</feature>
<dbReference type="Proteomes" id="UP000045285">
    <property type="component" value="Unassembled WGS sequence"/>
</dbReference>
<dbReference type="PANTHER" id="PTHR43820">
    <property type="entry name" value="HIGH-AFFINITY BRANCHED-CHAIN AMINO ACID TRANSPORT ATP-BINDING PROTEIN LIVF"/>
    <property type="match status" value="1"/>
</dbReference>
<keyword evidence="3" id="KW-0547">Nucleotide-binding</keyword>
<dbReference type="GO" id="GO:0016887">
    <property type="term" value="F:ATP hydrolysis activity"/>
    <property type="evidence" value="ECO:0007669"/>
    <property type="project" value="InterPro"/>
</dbReference>
<dbReference type="PROSITE" id="PS50893">
    <property type="entry name" value="ABC_TRANSPORTER_2"/>
    <property type="match status" value="1"/>
</dbReference>